<dbReference type="Proteomes" id="UP000245911">
    <property type="component" value="Unassembled WGS sequence"/>
</dbReference>
<dbReference type="EMBL" id="QDKM01000003">
    <property type="protein sequence ID" value="PVH29186.1"/>
    <property type="molecule type" value="Genomic_DNA"/>
</dbReference>
<protein>
    <submittedName>
        <fullName evidence="1">Uncharacterized protein</fullName>
    </submittedName>
</protein>
<evidence type="ECO:0000313" key="1">
    <source>
        <dbReference type="EMBL" id="PVH29186.1"/>
    </source>
</evidence>
<dbReference type="AlphaFoldDB" id="A0A2T8HUX6"/>
<comment type="caution">
    <text evidence="1">The sequence shown here is derived from an EMBL/GenBank/DDBJ whole genome shotgun (WGS) entry which is preliminary data.</text>
</comment>
<name>A0A2T8HUX6_9RHOB</name>
<reference evidence="1 2" key="1">
    <citation type="submission" date="2018-04" db="EMBL/GenBank/DDBJ databases">
        <title>Pararhodobacter oceanense sp. nov., isolated from marine intertidal sediment.</title>
        <authorList>
            <person name="Wang X.-L."/>
            <person name="Du Z.-J."/>
        </authorList>
    </citation>
    <scope>NUCLEOTIDE SEQUENCE [LARGE SCALE GENOMIC DNA]</scope>
    <source>
        <strain evidence="1 2">AM505</strain>
    </source>
</reference>
<evidence type="ECO:0000313" key="2">
    <source>
        <dbReference type="Proteomes" id="UP000245911"/>
    </source>
</evidence>
<gene>
    <name evidence="1" type="ORF">DDE20_09220</name>
</gene>
<dbReference type="SUPFAM" id="SSF159888">
    <property type="entry name" value="YdhG-like"/>
    <property type="match status" value="1"/>
</dbReference>
<dbReference type="RefSeq" id="WP_116558183.1">
    <property type="nucleotide sequence ID" value="NZ_JBLWYE010000011.1"/>
</dbReference>
<accession>A0A2T8HUX6</accession>
<organism evidence="1 2">
    <name type="scientific">Pararhodobacter oceanensis</name>
    <dbReference type="NCBI Taxonomy" id="2172121"/>
    <lineage>
        <taxon>Bacteria</taxon>
        <taxon>Pseudomonadati</taxon>
        <taxon>Pseudomonadota</taxon>
        <taxon>Alphaproteobacteria</taxon>
        <taxon>Rhodobacterales</taxon>
        <taxon>Paracoccaceae</taxon>
        <taxon>Pararhodobacter</taxon>
    </lineage>
</organism>
<proteinExistence type="predicted"/>
<keyword evidence="2" id="KW-1185">Reference proteome</keyword>
<dbReference type="OrthoDB" id="328972at2"/>
<sequence length="141" mass="15276">MVAPAPSQTVAAAFARYPVELQATFAAIRALIFEVAAGSENVGPLTETLKWGEPAYLTEASHSGSTIRLGTVKSAPECCAVLFNCQTSLVESFRSQFEGVFTFDKNRALIVPHGDMASADFPRDALAQCLHSALTYHRRKR</sequence>